<keyword evidence="10" id="KW-1185">Reference proteome</keyword>
<feature type="transmembrane region" description="Helical" evidence="8">
    <location>
        <begin position="164"/>
        <end position="188"/>
    </location>
</feature>
<dbReference type="PROSITE" id="PS51257">
    <property type="entry name" value="PROKAR_LIPOPROTEIN"/>
    <property type="match status" value="1"/>
</dbReference>
<dbReference type="GO" id="GO:0016758">
    <property type="term" value="F:hexosyltransferase activity"/>
    <property type="evidence" value="ECO:0007669"/>
    <property type="project" value="InterPro"/>
</dbReference>
<feature type="transmembrane region" description="Helical" evidence="8">
    <location>
        <begin position="116"/>
        <end position="134"/>
    </location>
</feature>
<accession>A0A318TG93</accession>
<dbReference type="GO" id="GO:0005886">
    <property type="term" value="C:plasma membrane"/>
    <property type="evidence" value="ECO:0007669"/>
    <property type="project" value="UniProtKB-SubCell"/>
</dbReference>
<keyword evidence="5 8" id="KW-1133">Transmembrane helix</keyword>
<keyword evidence="6 8" id="KW-0472">Membrane</keyword>
<dbReference type="Pfam" id="PF09594">
    <property type="entry name" value="GT87"/>
    <property type="match status" value="1"/>
</dbReference>
<dbReference type="InterPro" id="IPR018584">
    <property type="entry name" value="GT87"/>
</dbReference>
<evidence type="ECO:0000256" key="8">
    <source>
        <dbReference type="SAM" id="Phobius"/>
    </source>
</evidence>
<reference evidence="9 10" key="1">
    <citation type="submission" date="2018-06" db="EMBL/GenBank/DDBJ databases">
        <title>Genomic Encyclopedia of Archaeal and Bacterial Type Strains, Phase II (KMG-II): from individual species to whole genera.</title>
        <authorList>
            <person name="Goeker M."/>
        </authorList>
    </citation>
    <scope>NUCLEOTIDE SEQUENCE [LARGE SCALE GENOMIC DNA]</scope>
    <source>
        <strain evidence="9 10">JCM 11668</strain>
    </source>
</reference>
<evidence type="ECO:0000256" key="4">
    <source>
        <dbReference type="ARBA" id="ARBA00022692"/>
    </source>
</evidence>
<feature type="transmembrane region" description="Helical" evidence="8">
    <location>
        <begin position="365"/>
        <end position="384"/>
    </location>
</feature>
<comment type="subcellular location">
    <subcellularLocation>
        <location evidence="1">Cell membrane</location>
        <topology evidence="1">Multi-pass membrane protein</topology>
    </subcellularLocation>
</comment>
<dbReference type="Proteomes" id="UP000248148">
    <property type="component" value="Unassembled WGS sequence"/>
</dbReference>
<sequence length="433" mass="47231">MPRRAAVRSMPHVLFAISCAILTGFVLVPELFGAGKTKDYGLWYWAGQQVLSGGNLYPEQSAGYLPFLYPPFAAVLLALPSYFGKVPLYLLLAIVNSIAWWGVSRLSNAMTGAGRIPGRWLAALPSILTISFIFDQYDLGQPNLLLLALILAGFACLQRQRPIAAGALIALAAALKAFPIAVLPYLLWRRQWRAALSMASLLVVFTLLVPSAVRGLERTTSELGIWAQAMVGGESGFGQREAQNWSWVNQSLLAVTHRLLRPVDFNAINPEQPPRYINVVTLERRTADLVSLVVAVAIGLGFLLVMPRQAERCAQSDAEELAILLCLVTIASPLARQYYFVWLFFPLTVLIHRAAFDSRPAARRLSATAIVVASLLLTLSLPVFPKLLQALGNNLLATLVLIAALAWHLQHPIRSMAASASIRGRSVPIPARA</sequence>
<evidence type="ECO:0000256" key="5">
    <source>
        <dbReference type="ARBA" id="ARBA00022989"/>
    </source>
</evidence>
<evidence type="ECO:0000313" key="10">
    <source>
        <dbReference type="Proteomes" id="UP000248148"/>
    </source>
</evidence>
<name>A0A318TG93_9BRAD</name>
<evidence type="ECO:0000256" key="3">
    <source>
        <dbReference type="ARBA" id="ARBA00022679"/>
    </source>
</evidence>
<evidence type="ECO:0000313" key="9">
    <source>
        <dbReference type="EMBL" id="PYF03912.1"/>
    </source>
</evidence>
<dbReference type="EMBL" id="QJTI01000005">
    <property type="protein sequence ID" value="PYF03912.1"/>
    <property type="molecule type" value="Genomic_DNA"/>
</dbReference>
<comment type="similarity">
    <text evidence="7">Belongs to the glycosyltransferase 87 family.</text>
</comment>
<feature type="transmembrane region" description="Helical" evidence="8">
    <location>
        <begin position="321"/>
        <end position="345"/>
    </location>
</feature>
<evidence type="ECO:0000256" key="6">
    <source>
        <dbReference type="ARBA" id="ARBA00023136"/>
    </source>
</evidence>
<feature type="transmembrane region" description="Helical" evidence="8">
    <location>
        <begin position="194"/>
        <end position="213"/>
    </location>
</feature>
<organism evidence="9 10">
    <name type="scientific">Rhodopseudomonas faecalis</name>
    <dbReference type="NCBI Taxonomy" id="99655"/>
    <lineage>
        <taxon>Bacteria</taxon>
        <taxon>Pseudomonadati</taxon>
        <taxon>Pseudomonadota</taxon>
        <taxon>Alphaproteobacteria</taxon>
        <taxon>Hyphomicrobiales</taxon>
        <taxon>Nitrobacteraceae</taxon>
        <taxon>Rhodopseudomonas</taxon>
    </lineage>
</organism>
<keyword evidence="4 8" id="KW-0812">Transmembrane</keyword>
<feature type="transmembrane region" description="Helical" evidence="8">
    <location>
        <begin position="140"/>
        <end position="157"/>
    </location>
</feature>
<keyword evidence="3" id="KW-0808">Transferase</keyword>
<feature type="transmembrane region" description="Helical" evidence="8">
    <location>
        <begin position="390"/>
        <end position="409"/>
    </location>
</feature>
<comment type="caution">
    <text evidence="9">The sequence shown here is derived from an EMBL/GenBank/DDBJ whole genome shotgun (WGS) entry which is preliminary data.</text>
</comment>
<evidence type="ECO:0000256" key="2">
    <source>
        <dbReference type="ARBA" id="ARBA00022475"/>
    </source>
</evidence>
<feature type="transmembrane region" description="Helical" evidence="8">
    <location>
        <begin position="289"/>
        <end position="309"/>
    </location>
</feature>
<evidence type="ECO:0000256" key="7">
    <source>
        <dbReference type="ARBA" id="ARBA00024033"/>
    </source>
</evidence>
<evidence type="ECO:0000256" key="1">
    <source>
        <dbReference type="ARBA" id="ARBA00004651"/>
    </source>
</evidence>
<proteinExistence type="inferred from homology"/>
<protein>
    <submittedName>
        <fullName evidence="9">Uncharacterized protein DUF2029</fullName>
    </submittedName>
</protein>
<gene>
    <name evidence="9" type="ORF">BJ122_105170</name>
</gene>
<dbReference type="AlphaFoldDB" id="A0A318TG93"/>
<keyword evidence="2" id="KW-1003">Cell membrane</keyword>